<gene>
    <name evidence="2" type="ORF">METZ01_LOCUS328886</name>
</gene>
<sequence length="294" mass="33464">MEPMNLHFDVRDIFRAPRLALSGKKIWIFLVSNIIGYVSYFILNYLALALSGQSFSETWTAQGLYPCLYLVNGPWYAWVLFWVSILNWFFAIHLACTAVSRVTYKQLKGDEFYSANDAWQYVRKHWHPIIFTSVSMSLIMIFFVGMAILFALFGKIPYIGEFLFALPYLLYFFGAVFTVYTAVVFVVSFIYTPAIVGTIEEDTMGTVFNSYSITWSQSWRVIAYHLILLPLSAFSVAFFKLASFYGIKLINTVFGHEALMGSKLIEIVGSAAHIVWPQDLLASIANSCGVNCWT</sequence>
<organism evidence="2">
    <name type="scientific">marine metagenome</name>
    <dbReference type="NCBI Taxonomy" id="408172"/>
    <lineage>
        <taxon>unclassified sequences</taxon>
        <taxon>metagenomes</taxon>
        <taxon>ecological metagenomes</taxon>
    </lineage>
</organism>
<evidence type="ECO:0000256" key="1">
    <source>
        <dbReference type="SAM" id="Phobius"/>
    </source>
</evidence>
<protein>
    <submittedName>
        <fullName evidence="2">Uncharacterized protein</fullName>
    </submittedName>
</protein>
<feature type="transmembrane region" description="Helical" evidence="1">
    <location>
        <begin position="221"/>
        <end position="242"/>
    </location>
</feature>
<feature type="transmembrane region" description="Helical" evidence="1">
    <location>
        <begin position="168"/>
        <end position="191"/>
    </location>
</feature>
<feature type="non-terminal residue" evidence="2">
    <location>
        <position position="294"/>
    </location>
</feature>
<dbReference type="AlphaFoldDB" id="A0A382PVD9"/>
<keyword evidence="1" id="KW-0812">Transmembrane</keyword>
<feature type="transmembrane region" description="Helical" evidence="1">
    <location>
        <begin position="129"/>
        <end position="153"/>
    </location>
</feature>
<accession>A0A382PVD9</accession>
<reference evidence="2" key="1">
    <citation type="submission" date="2018-05" db="EMBL/GenBank/DDBJ databases">
        <authorList>
            <person name="Lanie J.A."/>
            <person name="Ng W.-L."/>
            <person name="Kazmierczak K.M."/>
            <person name="Andrzejewski T.M."/>
            <person name="Davidsen T.M."/>
            <person name="Wayne K.J."/>
            <person name="Tettelin H."/>
            <person name="Glass J.I."/>
            <person name="Rusch D."/>
            <person name="Podicherti R."/>
            <person name="Tsui H.-C.T."/>
            <person name="Winkler M.E."/>
        </authorList>
    </citation>
    <scope>NUCLEOTIDE SEQUENCE</scope>
</reference>
<evidence type="ECO:0000313" key="2">
    <source>
        <dbReference type="EMBL" id="SVC76032.1"/>
    </source>
</evidence>
<keyword evidence="1" id="KW-1133">Transmembrane helix</keyword>
<feature type="transmembrane region" description="Helical" evidence="1">
    <location>
        <begin position="26"/>
        <end position="47"/>
    </location>
</feature>
<proteinExistence type="predicted"/>
<dbReference type="EMBL" id="UINC01109302">
    <property type="protein sequence ID" value="SVC76032.1"/>
    <property type="molecule type" value="Genomic_DNA"/>
</dbReference>
<feature type="transmembrane region" description="Helical" evidence="1">
    <location>
        <begin position="75"/>
        <end position="99"/>
    </location>
</feature>
<keyword evidence="1" id="KW-0472">Membrane</keyword>
<name>A0A382PVD9_9ZZZZ</name>